<evidence type="ECO:0008006" key="3">
    <source>
        <dbReference type="Google" id="ProtNLM"/>
    </source>
</evidence>
<sequence>MCSASWKCRHCGEAHDDMPLCFGIDAPWRAFAADDEFERRVFLNKDQCVVDDRHFFIRGHIRIPILKKQDYLEFSVWSSLSEDSFCHMSDRWDALDRADDTPYFGWLCSPIRSYGSVIELPLSVQCREPGLVPIFTVTQKDHPLAIDQSNGITIAQWHKMALSLLH</sequence>
<protein>
    <recommendedName>
        <fullName evidence="3">DUF2199 domain-containing protein</fullName>
    </recommendedName>
</protein>
<dbReference type="InterPro" id="IPR018697">
    <property type="entry name" value="DUF2199"/>
</dbReference>
<gene>
    <name evidence="1" type="ordered locus">Astex_0008</name>
</gene>
<dbReference type="KEGG" id="aex:Astex_0008"/>
<dbReference type="Proteomes" id="UP000001492">
    <property type="component" value="Chromosome 1"/>
</dbReference>
<dbReference type="eggNOG" id="COG4899">
    <property type="taxonomic scope" value="Bacteria"/>
</dbReference>
<dbReference type="HOGENOM" id="CLU_112462_0_0_5"/>
<accession>E8RMU9</accession>
<dbReference type="Pfam" id="PF09965">
    <property type="entry name" value="DUF2199"/>
    <property type="match status" value="1"/>
</dbReference>
<dbReference type="AlphaFoldDB" id="E8RMU9"/>
<reference evidence="2" key="1">
    <citation type="submission" date="2010-12" db="EMBL/GenBank/DDBJ databases">
        <title>Complete sequence of chromosome 1 of Asticcacaulis excentricus CB 48.</title>
        <authorList>
            <consortium name="US DOE Joint Genome Institute"/>
            <person name="Lucas S."/>
            <person name="Copeland A."/>
            <person name="Lapidus A."/>
            <person name="Cheng J.-F."/>
            <person name="Bruce D."/>
            <person name="Goodwin L."/>
            <person name="Pitluck S."/>
            <person name="Teshima H."/>
            <person name="Davenport K."/>
            <person name="Detter J.C."/>
            <person name="Han C."/>
            <person name="Tapia R."/>
            <person name="Land M."/>
            <person name="Hauser L."/>
            <person name="Jeffries C."/>
            <person name="Kyrpides N."/>
            <person name="Ivanova N."/>
            <person name="Ovchinnikova G."/>
            <person name="Brun Y.V."/>
            <person name="Woyke T."/>
        </authorList>
    </citation>
    <scope>NUCLEOTIDE SEQUENCE [LARGE SCALE GENOMIC DNA]</scope>
    <source>
        <strain evidence="2">ATCC 15261 / DSM 4724 / KCTC 12464 / NCIMB 9791 / VKM B-1370 / CB 48</strain>
    </source>
</reference>
<dbReference type="EMBL" id="CP002395">
    <property type="protein sequence ID" value="ADU11712.1"/>
    <property type="molecule type" value="Genomic_DNA"/>
</dbReference>
<organism evidence="1 2">
    <name type="scientific">Asticcacaulis excentricus (strain ATCC 15261 / DSM 4724 / KCTC 12464 / NCIMB 9791 / VKM B-1370 / CB 48)</name>
    <dbReference type="NCBI Taxonomy" id="573065"/>
    <lineage>
        <taxon>Bacteria</taxon>
        <taxon>Pseudomonadati</taxon>
        <taxon>Pseudomonadota</taxon>
        <taxon>Alphaproteobacteria</taxon>
        <taxon>Caulobacterales</taxon>
        <taxon>Caulobacteraceae</taxon>
        <taxon>Asticcacaulis</taxon>
    </lineage>
</organism>
<evidence type="ECO:0000313" key="2">
    <source>
        <dbReference type="Proteomes" id="UP000001492"/>
    </source>
</evidence>
<dbReference type="STRING" id="573065.Astex_0008"/>
<keyword evidence="2" id="KW-1185">Reference proteome</keyword>
<name>E8RMU9_ASTEC</name>
<evidence type="ECO:0000313" key="1">
    <source>
        <dbReference type="EMBL" id="ADU11712.1"/>
    </source>
</evidence>
<proteinExistence type="predicted"/>